<dbReference type="AlphaFoldDB" id="A0A542EFT2"/>
<feature type="transmembrane region" description="Helical" evidence="1">
    <location>
        <begin position="54"/>
        <end position="78"/>
    </location>
</feature>
<protein>
    <submittedName>
        <fullName evidence="2">Uncharacterized protein</fullName>
    </submittedName>
</protein>
<dbReference type="RefSeq" id="WP_141928074.1">
    <property type="nucleotide sequence ID" value="NZ_BAABCI010000034.1"/>
</dbReference>
<keyword evidence="1" id="KW-1133">Transmembrane helix</keyword>
<dbReference type="Proteomes" id="UP000320806">
    <property type="component" value="Unassembled WGS sequence"/>
</dbReference>
<proteinExistence type="predicted"/>
<comment type="caution">
    <text evidence="2">The sequence shown here is derived from an EMBL/GenBank/DDBJ whole genome shotgun (WGS) entry which is preliminary data.</text>
</comment>
<keyword evidence="1" id="KW-0812">Transmembrane</keyword>
<sequence>MADLGHRASRATASNERLSYKISRLLCVVAFISAVLVGGFGVMQFALGQPVSDLLTLAGSLLVGCLFLSFVAVVHRAIAEHIEEDRS</sequence>
<organism evidence="2 3">
    <name type="scientific">Yimella lutea</name>
    <dbReference type="NCBI Taxonomy" id="587872"/>
    <lineage>
        <taxon>Bacteria</taxon>
        <taxon>Bacillati</taxon>
        <taxon>Actinomycetota</taxon>
        <taxon>Actinomycetes</taxon>
        <taxon>Micrococcales</taxon>
        <taxon>Dermacoccaceae</taxon>
        <taxon>Yimella</taxon>
    </lineage>
</organism>
<keyword evidence="1" id="KW-0472">Membrane</keyword>
<feature type="transmembrane region" description="Helical" evidence="1">
    <location>
        <begin position="25"/>
        <end position="48"/>
    </location>
</feature>
<dbReference type="EMBL" id="VFMO01000001">
    <property type="protein sequence ID" value="TQJ14193.1"/>
    <property type="molecule type" value="Genomic_DNA"/>
</dbReference>
<gene>
    <name evidence="2" type="ORF">FB459_1640</name>
</gene>
<evidence type="ECO:0000313" key="2">
    <source>
        <dbReference type="EMBL" id="TQJ14193.1"/>
    </source>
</evidence>
<evidence type="ECO:0000256" key="1">
    <source>
        <dbReference type="SAM" id="Phobius"/>
    </source>
</evidence>
<accession>A0A542EFT2</accession>
<evidence type="ECO:0000313" key="3">
    <source>
        <dbReference type="Proteomes" id="UP000320806"/>
    </source>
</evidence>
<name>A0A542EFT2_9MICO</name>
<keyword evidence="3" id="KW-1185">Reference proteome</keyword>
<reference evidence="2 3" key="1">
    <citation type="submission" date="2019-06" db="EMBL/GenBank/DDBJ databases">
        <title>Sequencing the genomes of 1000 actinobacteria strains.</title>
        <authorList>
            <person name="Klenk H.-P."/>
        </authorList>
    </citation>
    <scope>NUCLEOTIDE SEQUENCE [LARGE SCALE GENOMIC DNA]</scope>
    <source>
        <strain evidence="2 3">DSM 19828</strain>
    </source>
</reference>